<keyword evidence="3" id="KW-1185">Reference proteome</keyword>
<gene>
    <name evidence="2" type="ORF">JOM49_008447</name>
</gene>
<feature type="transmembrane region" description="Helical" evidence="1">
    <location>
        <begin position="45"/>
        <end position="64"/>
    </location>
</feature>
<dbReference type="RefSeq" id="WP_209670316.1">
    <property type="nucleotide sequence ID" value="NZ_JAGGMS010000001.1"/>
</dbReference>
<protein>
    <recommendedName>
        <fullName evidence="4">ABC-2 type transport system permease protein</fullName>
    </recommendedName>
</protein>
<feature type="transmembrane region" description="Helical" evidence="1">
    <location>
        <begin position="150"/>
        <end position="170"/>
    </location>
</feature>
<name>A0ABS4Q5G8_9PSEU</name>
<dbReference type="EMBL" id="JAGGMS010000001">
    <property type="protein sequence ID" value="MBP2186921.1"/>
    <property type="molecule type" value="Genomic_DNA"/>
</dbReference>
<sequence>MIWPLVRYYSADLLRSQRFLLPFLLYGMLLAPLFGGDPGPPPATWAASVLALYPVSVWLAVTVANTEDPVQRQVTIAAAGGRGRVTTGILLTCLLADLVLVALAMGWPVLATAYAHPPHLLAAGALAHFAAGATGTAVGLLCARPVVHGIGWSAVLGAAVVAATGFQRWLPPVGSAARTLVDTPVSLSTLGFDAGLALALAVVAGVVVSRVRAV</sequence>
<comment type="caution">
    <text evidence="2">The sequence shown here is derived from an EMBL/GenBank/DDBJ whole genome shotgun (WGS) entry which is preliminary data.</text>
</comment>
<keyword evidence="1" id="KW-0472">Membrane</keyword>
<keyword evidence="1" id="KW-0812">Transmembrane</keyword>
<reference evidence="2 3" key="1">
    <citation type="submission" date="2021-03" db="EMBL/GenBank/DDBJ databases">
        <title>Sequencing the genomes of 1000 actinobacteria strains.</title>
        <authorList>
            <person name="Klenk H.-P."/>
        </authorList>
    </citation>
    <scope>NUCLEOTIDE SEQUENCE [LARGE SCALE GENOMIC DNA]</scope>
    <source>
        <strain evidence="2 3">DSM 45510</strain>
    </source>
</reference>
<feature type="transmembrane region" description="Helical" evidence="1">
    <location>
        <begin position="85"/>
        <end position="107"/>
    </location>
</feature>
<dbReference type="Proteomes" id="UP000741013">
    <property type="component" value="Unassembled WGS sequence"/>
</dbReference>
<evidence type="ECO:0000256" key="1">
    <source>
        <dbReference type="SAM" id="Phobius"/>
    </source>
</evidence>
<keyword evidence="1" id="KW-1133">Transmembrane helix</keyword>
<feature type="transmembrane region" description="Helical" evidence="1">
    <location>
        <begin position="190"/>
        <end position="208"/>
    </location>
</feature>
<proteinExistence type="predicted"/>
<accession>A0ABS4Q5G8</accession>
<evidence type="ECO:0008006" key="4">
    <source>
        <dbReference type="Google" id="ProtNLM"/>
    </source>
</evidence>
<evidence type="ECO:0000313" key="3">
    <source>
        <dbReference type="Proteomes" id="UP000741013"/>
    </source>
</evidence>
<feature type="transmembrane region" description="Helical" evidence="1">
    <location>
        <begin position="119"/>
        <end position="143"/>
    </location>
</feature>
<organism evidence="2 3">
    <name type="scientific">Amycolatopsis magusensis</name>
    <dbReference type="NCBI Taxonomy" id="882444"/>
    <lineage>
        <taxon>Bacteria</taxon>
        <taxon>Bacillati</taxon>
        <taxon>Actinomycetota</taxon>
        <taxon>Actinomycetes</taxon>
        <taxon>Pseudonocardiales</taxon>
        <taxon>Pseudonocardiaceae</taxon>
        <taxon>Amycolatopsis</taxon>
    </lineage>
</organism>
<evidence type="ECO:0000313" key="2">
    <source>
        <dbReference type="EMBL" id="MBP2186921.1"/>
    </source>
</evidence>